<sequence>MLVTSAYLPRASSLLVLSLACFSGLLLPDSWIHHDHQSVSLVASTDLLASNDP</sequence>
<dbReference type="EMBL" id="GBRH01230997">
    <property type="protein sequence ID" value="JAD66898.1"/>
    <property type="molecule type" value="Transcribed_RNA"/>
</dbReference>
<evidence type="ECO:0000313" key="1">
    <source>
        <dbReference type="EMBL" id="JAD66898.1"/>
    </source>
</evidence>
<accession>A0A0A9BXF0</accession>
<reference evidence="1" key="2">
    <citation type="journal article" date="2015" name="Data Brief">
        <title>Shoot transcriptome of the giant reed, Arundo donax.</title>
        <authorList>
            <person name="Barrero R.A."/>
            <person name="Guerrero F.D."/>
            <person name="Moolhuijzen P."/>
            <person name="Goolsby J.A."/>
            <person name="Tidwell J."/>
            <person name="Bellgard S.E."/>
            <person name="Bellgard M.I."/>
        </authorList>
    </citation>
    <scope>NUCLEOTIDE SEQUENCE</scope>
    <source>
        <tissue evidence="1">Shoot tissue taken approximately 20 cm above the soil surface</tissue>
    </source>
</reference>
<protein>
    <submittedName>
        <fullName evidence="1">Uncharacterized protein</fullName>
    </submittedName>
</protein>
<proteinExistence type="predicted"/>
<dbReference type="AlphaFoldDB" id="A0A0A9BXF0"/>
<reference evidence="1" key="1">
    <citation type="submission" date="2014-09" db="EMBL/GenBank/DDBJ databases">
        <authorList>
            <person name="Magalhaes I.L.F."/>
            <person name="Oliveira U."/>
            <person name="Santos F.R."/>
            <person name="Vidigal T.H.D.A."/>
            <person name="Brescovit A.D."/>
            <person name="Santos A.J."/>
        </authorList>
    </citation>
    <scope>NUCLEOTIDE SEQUENCE</scope>
    <source>
        <tissue evidence="1">Shoot tissue taken approximately 20 cm above the soil surface</tissue>
    </source>
</reference>
<organism evidence="1">
    <name type="scientific">Arundo donax</name>
    <name type="common">Giant reed</name>
    <name type="synonym">Donax arundinaceus</name>
    <dbReference type="NCBI Taxonomy" id="35708"/>
    <lineage>
        <taxon>Eukaryota</taxon>
        <taxon>Viridiplantae</taxon>
        <taxon>Streptophyta</taxon>
        <taxon>Embryophyta</taxon>
        <taxon>Tracheophyta</taxon>
        <taxon>Spermatophyta</taxon>
        <taxon>Magnoliopsida</taxon>
        <taxon>Liliopsida</taxon>
        <taxon>Poales</taxon>
        <taxon>Poaceae</taxon>
        <taxon>PACMAD clade</taxon>
        <taxon>Arundinoideae</taxon>
        <taxon>Arundineae</taxon>
        <taxon>Arundo</taxon>
    </lineage>
</organism>
<name>A0A0A9BXF0_ARUDO</name>